<dbReference type="GO" id="GO:0003677">
    <property type="term" value="F:DNA binding"/>
    <property type="evidence" value="ECO:0007669"/>
    <property type="project" value="InterPro"/>
</dbReference>
<dbReference type="Pfam" id="PF02452">
    <property type="entry name" value="PemK_toxin"/>
    <property type="match status" value="1"/>
</dbReference>
<sequence length="345" mass="38741">MLEFQRGDVFRCHFPDRVLNSLYTPPPDYARIEGQSALAVCLTDSNDRRIPNGQALVVPIVDQAVKLNNQTSLKPVVVPLEKENLSFLPYDAYALTHQPIACNRHWIGPEKVGHIPFSSAEMQRIDLGLLLSTGTYEMMREEIYKEVTNALIEKAGQVSGEKQVAAADLFSKITVVNQPTHAHNFRRGDVFWCNFPPHDLSSGVPLPDYSIRGKHMGICLTDAKDPRLPQEQVLVVPISTAQSAAEKGILKPTHITLEKSQNPFLDHDSYALTFQTVPYNRHWLTQSVGRLSAQSMDRVTLGLLLSTGTYERVVESIRSSVKEALLQRTMNPPTLQRMRDFELGR</sequence>
<evidence type="ECO:0000256" key="2">
    <source>
        <dbReference type="ARBA" id="ARBA00022649"/>
    </source>
</evidence>
<dbReference type="InterPro" id="IPR003477">
    <property type="entry name" value="PemK-like"/>
</dbReference>
<evidence type="ECO:0000313" key="3">
    <source>
        <dbReference type="EMBL" id="PDO09202.1"/>
    </source>
</evidence>
<evidence type="ECO:0000313" key="4">
    <source>
        <dbReference type="Proteomes" id="UP000243688"/>
    </source>
</evidence>
<name>A0A2A6DWY1_9BACL</name>
<protein>
    <submittedName>
        <fullName evidence="3">Uncharacterized protein</fullName>
    </submittedName>
</protein>
<dbReference type="SUPFAM" id="SSF50118">
    <property type="entry name" value="Cell growth inhibitor/plasmid maintenance toxic component"/>
    <property type="match status" value="1"/>
</dbReference>
<dbReference type="Gene3D" id="2.30.30.110">
    <property type="match status" value="2"/>
</dbReference>
<proteinExistence type="inferred from homology"/>
<comment type="caution">
    <text evidence="3">The sequence shown here is derived from an EMBL/GenBank/DDBJ whole genome shotgun (WGS) entry which is preliminary data.</text>
</comment>
<dbReference type="InterPro" id="IPR011067">
    <property type="entry name" value="Plasmid_toxin/cell-grow_inhib"/>
</dbReference>
<accession>A0A2A6DWY1</accession>
<comment type="similarity">
    <text evidence="1">Belongs to the PemK/MazF family.</text>
</comment>
<gene>
    <name evidence="3" type="ORF">BLM47_13920</name>
</gene>
<organism evidence="3 4">
    <name type="scientific">Candidatus Reconcilbacillus cellulovorans</name>
    <dbReference type="NCBI Taxonomy" id="1906605"/>
    <lineage>
        <taxon>Bacteria</taxon>
        <taxon>Bacillati</taxon>
        <taxon>Bacillota</taxon>
        <taxon>Bacilli</taxon>
        <taxon>Bacillales</taxon>
        <taxon>Paenibacillaceae</taxon>
        <taxon>Candidatus Reconcilbacillus</taxon>
    </lineage>
</organism>
<dbReference type="AlphaFoldDB" id="A0A2A6DWY1"/>
<dbReference type="Proteomes" id="UP000243688">
    <property type="component" value="Unassembled WGS sequence"/>
</dbReference>
<evidence type="ECO:0000256" key="1">
    <source>
        <dbReference type="ARBA" id="ARBA00007521"/>
    </source>
</evidence>
<dbReference type="EMBL" id="MOXJ01000062">
    <property type="protein sequence ID" value="PDO09202.1"/>
    <property type="molecule type" value="Genomic_DNA"/>
</dbReference>
<keyword evidence="2" id="KW-1277">Toxin-antitoxin system</keyword>
<reference evidence="3 4" key="1">
    <citation type="submission" date="2016-12" db="EMBL/GenBank/DDBJ databases">
        <title>Candidatus Reconcilibacillus cellulovorans genome.</title>
        <authorList>
            <person name="Kolinko S."/>
            <person name="Wu Y.-W."/>
            <person name="Tachea F."/>
            <person name="Denzel E."/>
            <person name="Hiras J."/>
            <person name="Baecker N."/>
            <person name="Chan L.J."/>
            <person name="Eichorst S.A."/>
            <person name="Frey D."/>
            <person name="Adams P.D."/>
            <person name="Pray T."/>
            <person name="Tanjore D."/>
            <person name="Petzold C.J."/>
            <person name="Gladden J.M."/>
            <person name="Simmons B.A."/>
            <person name="Singer S.W."/>
        </authorList>
    </citation>
    <scope>NUCLEOTIDE SEQUENCE [LARGE SCALE GENOMIC DNA]</scope>
    <source>
        <strain evidence="3">JTherm</strain>
    </source>
</reference>